<feature type="transmembrane region" description="Helical" evidence="10">
    <location>
        <begin position="695"/>
        <end position="714"/>
    </location>
</feature>
<evidence type="ECO:0000256" key="1">
    <source>
        <dbReference type="ARBA" id="ARBA00004651"/>
    </source>
</evidence>
<evidence type="ECO:0000256" key="3">
    <source>
        <dbReference type="ARBA" id="ARBA00022606"/>
    </source>
</evidence>
<dbReference type="KEGG" id="nlo:107222784"/>
<dbReference type="Pfam" id="PF02949">
    <property type="entry name" value="7tm_6"/>
    <property type="match status" value="2"/>
</dbReference>
<keyword evidence="8" id="KW-0675">Receptor</keyword>
<evidence type="ECO:0000256" key="9">
    <source>
        <dbReference type="ARBA" id="ARBA00023224"/>
    </source>
</evidence>
<dbReference type="GO" id="GO:0005886">
    <property type="term" value="C:plasma membrane"/>
    <property type="evidence" value="ECO:0007669"/>
    <property type="project" value="UniProtKB-SubCell"/>
</dbReference>
<feature type="transmembrane region" description="Helical" evidence="10">
    <location>
        <begin position="582"/>
        <end position="601"/>
    </location>
</feature>
<evidence type="ECO:0000256" key="6">
    <source>
        <dbReference type="ARBA" id="ARBA00022989"/>
    </source>
</evidence>
<feature type="transmembrane region" description="Helical" evidence="10">
    <location>
        <begin position="289"/>
        <end position="311"/>
    </location>
</feature>
<evidence type="ECO:0000313" key="11">
    <source>
        <dbReference type="Proteomes" id="UP000829291"/>
    </source>
</evidence>
<keyword evidence="7 10" id="KW-0472">Membrane</keyword>
<keyword evidence="6 10" id="KW-1133">Transmembrane helix</keyword>
<dbReference type="GO" id="GO:0005549">
    <property type="term" value="F:odorant binding"/>
    <property type="evidence" value="ECO:0007669"/>
    <property type="project" value="InterPro"/>
</dbReference>
<dbReference type="InParanoid" id="A0A6J0BSK7"/>
<dbReference type="GO" id="GO:0004984">
    <property type="term" value="F:olfactory receptor activity"/>
    <property type="evidence" value="ECO:0007669"/>
    <property type="project" value="InterPro"/>
</dbReference>
<dbReference type="AlphaFoldDB" id="A0A6J0BSK7"/>
<accession>A0A6J0BSK7</accession>
<proteinExistence type="predicted"/>
<comment type="subcellular location">
    <subcellularLocation>
        <location evidence="1">Cell membrane</location>
        <topology evidence="1">Multi-pass membrane protein</topology>
    </subcellularLocation>
</comment>
<name>A0A6J0BSK7_NEOLC</name>
<dbReference type="RefSeq" id="XP_015517776.2">
    <property type="nucleotide sequence ID" value="XM_015662290.2"/>
</dbReference>
<evidence type="ECO:0000256" key="7">
    <source>
        <dbReference type="ARBA" id="ARBA00023136"/>
    </source>
</evidence>
<evidence type="ECO:0000256" key="10">
    <source>
        <dbReference type="SAM" id="Phobius"/>
    </source>
</evidence>
<dbReference type="GeneID" id="107222784"/>
<evidence type="ECO:0000256" key="2">
    <source>
        <dbReference type="ARBA" id="ARBA00022475"/>
    </source>
</evidence>
<keyword evidence="4 10" id="KW-0812">Transmembrane</keyword>
<gene>
    <name evidence="12" type="primary">LOC107222784</name>
</gene>
<keyword evidence="9" id="KW-0807">Transducer</keyword>
<keyword evidence="3" id="KW-0716">Sensory transduction</keyword>
<feature type="transmembrane region" description="Helical" evidence="10">
    <location>
        <begin position="66"/>
        <end position="83"/>
    </location>
</feature>
<evidence type="ECO:0000256" key="4">
    <source>
        <dbReference type="ARBA" id="ARBA00022692"/>
    </source>
</evidence>
<protein>
    <submittedName>
        <fullName evidence="12">Uncharacterized protein LOC107222784</fullName>
    </submittedName>
</protein>
<evidence type="ECO:0000256" key="8">
    <source>
        <dbReference type="ARBA" id="ARBA00023170"/>
    </source>
</evidence>
<dbReference type="GO" id="GO:0007165">
    <property type="term" value="P:signal transduction"/>
    <property type="evidence" value="ECO:0007669"/>
    <property type="project" value="UniProtKB-KW"/>
</dbReference>
<evidence type="ECO:0000313" key="12">
    <source>
        <dbReference type="RefSeq" id="XP_015517776.2"/>
    </source>
</evidence>
<feature type="transmembrane region" description="Helical" evidence="10">
    <location>
        <begin position="257"/>
        <end position="277"/>
    </location>
</feature>
<keyword evidence="5" id="KW-0552">Olfaction</keyword>
<dbReference type="PANTHER" id="PTHR21137">
    <property type="entry name" value="ODORANT RECEPTOR"/>
    <property type="match status" value="1"/>
</dbReference>
<dbReference type="InterPro" id="IPR004117">
    <property type="entry name" value="7tm6_olfct_rcpt"/>
</dbReference>
<keyword evidence="11" id="KW-1185">Reference proteome</keyword>
<reference evidence="12" key="1">
    <citation type="submission" date="2025-08" db="UniProtKB">
        <authorList>
            <consortium name="RefSeq"/>
        </authorList>
    </citation>
    <scope>IDENTIFICATION</scope>
    <source>
        <tissue evidence="12">Thorax and Abdomen</tissue>
    </source>
</reference>
<feature type="transmembrane region" description="Helical" evidence="10">
    <location>
        <begin position="35"/>
        <end position="54"/>
    </location>
</feature>
<dbReference type="Proteomes" id="UP000829291">
    <property type="component" value="Chromosome 3"/>
</dbReference>
<feature type="transmembrane region" description="Helical" evidence="10">
    <location>
        <begin position="531"/>
        <end position="550"/>
    </location>
</feature>
<dbReference type="OrthoDB" id="6617147at2759"/>
<evidence type="ECO:0000256" key="5">
    <source>
        <dbReference type="ARBA" id="ARBA00022725"/>
    </source>
</evidence>
<sequence>MLGHEFTETTDLRAVTERLLTMVGIWPKSKTNFRFILSLAYMFIHVAMQWAYFVSHMDDLQEVTDMLADAIVCTMVVIKLLVFHKNRILSEMIDAMSEDCENNKTRLSPSEQKIYESCNSKAKTFVKILAYVIGFGVVAWYVRPLPTMAFAGNRNGSTSLLLPFRNYFSFERTEVYMYAFAYVYQVGASCQIFIGFVGTHALLVCLIMHICGELSVLSDKIMNLKKDMENDHDRRIRKIMMRHVRLMWMAKEMDTSFSFVFLTQVLCSSIMIAIAGFNVIMNSESNQKTALATFVFFEASVLVDLYGYCFVGEFLIIESERVSGAVYHCGWYELPPSQARDLILVMARAQKPLHLTVGKFFVFSSANFAEIVKTSMAYLSLLRALARHSLHQFIVSLGPYIMDPATSMNQVGIAKAVQLLDWNNRILTLLGIWPSDPNNLRFTLSFGYMAIQLALEYADLFQSTNTFEHIVANLTQNITFTTIVFQVMLLRLNCRQLKEVIVTVREDFHEENYESCEERKVFLAYYKQSRIFFLTAVPMVLSTAITTYLAPLASVPGMKNRNETVKWNLPYHMRMFHDVSQLHSYALTYAAQLPFVFIASFGHTGPDCLIVTLMLHVCGQLAVLGERIGNMSTDYQECGLAIEKCVRKHVRLIRMAKDLEESYNVILLVQLIGGTVLICILTYNVLANTGRGQKAHFLTFSLYVLSVLLLIYVYCFVGESLIQESTKVHRALTQCAWHEMPLKYEKMIIICMGRAQQPLILTAGKFYIFSMKNFTAILRTSMAYLSVLRSLL</sequence>
<dbReference type="PANTHER" id="PTHR21137:SF35">
    <property type="entry name" value="ODORANT RECEPTOR 19A-RELATED"/>
    <property type="match status" value="1"/>
</dbReference>
<feature type="transmembrane region" description="Helical" evidence="10">
    <location>
        <begin position="663"/>
        <end position="683"/>
    </location>
</feature>
<feature type="transmembrane region" description="Helical" evidence="10">
    <location>
        <begin position="124"/>
        <end position="142"/>
    </location>
</feature>
<keyword evidence="2" id="KW-1003">Cell membrane</keyword>
<organism evidence="12">
    <name type="scientific">Neodiprion lecontei</name>
    <name type="common">Redheaded pine sawfly</name>
    <dbReference type="NCBI Taxonomy" id="441921"/>
    <lineage>
        <taxon>Eukaryota</taxon>
        <taxon>Metazoa</taxon>
        <taxon>Ecdysozoa</taxon>
        <taxon>Arthropoda</taxon>
        <taxon>Hexapoda</taxon>
        <taxon>Insecta</taxon>
        <taxon>Pterygota</taxon>
        <taxon>Neoptera</taxon>
        <taxon>Endopterygota</taxon>
        <taxon>Hymenoptera</taxon>
        <taxon>Tenthredinoidea</taxon>
        <taxon>Diprionidae</taxon>
        <taxon>Diprioninae</taxon>
        <taxon>Neodiprion</taxon>
    </lineage>
</organism>